<organism evidence="3 4">
    <name type="scientific">Naematelia encephala</name>
    <dbReference type="NCBI Taxonomy" id="71784"/>
    <lineage>
        <taxon>Eukaryota</taxon>
        <taxon>Fungi</taxon>
        <taxon>Dikarya</taxon>
        <taxon>Basidiomycota</taxon>
        <taxon>Agaricomycotina</taxon>
        <taxon>Tremellomycetes</taxon>
        <taxon>Tremellales</taxon>
        <taxon>Naemateliaceae</taxon>
        <taxon>Naematelia</taxon>
    </lineage>
</organism>
<evidence type="ECO:0000256" key="2">
    <source>
        <dbReference type="SAM" id="Phobius"/>
    </source>
</evidence>
<feature type="compositionally biased region" description="Low complexity" evidence="1">
    <location>
        <begin position="115"/>
        <end position="125"/>
    </location>
</feature>
<dbReference type="InParanoid" id="A0A1Y2AT57"/>
<keyword evidence="2" id="KW-1133">Transmembrane helix</keyword>
<keyword evidence="2" id="KW-0812">Transmembrane</keyword>
<protein>
    <recommendedName>
        <fullName evidence="5">Mid2 domain-containing protein</fullName>
    </recommendedName>
</protein>
<dbReference type="OrthoDB" id="3261505at2759"/>
<feature type="region of interest" description="Disordered" evidence="1">
    <location>
        <begin position="115"/>
        <end position="139"/>
    </location>
</feature>
<evidence type="ECO:0008006" key="5">
    <source>
        <dbReference type="Google" id="ProtNLM"/>
    </source>
</evidence>
<evidence type="ECO:0000313" key="3">
    <source>
        <dbReference type="EMBL" id="ORY25654.1"/>
    </source>
</evidence>
<name>A0A1Y2AT57_9TREE</name>
<reference evidence="3 4" key="1">
    <citation type="submission" date="2016-07" db="EMBL/GenBank/DDBJ databases">
        <title>Pervasive Adenine N6-methylation of Active Genes in Fungi.</title>
        <authorList>
            <consortium name="DOE Joint Genome Institute"/>
            <person name="Mondo S.J."/>
            <person name="Dannebaum R.O."/>
            <person name="Kuo R.C."/>
            <person name="Labutti K."/>
            <person name="Haridas S."/>
            <person name="Kuo A."/>
            <person name="Salamov A."/>
            <person name="Ahrendt S.R."/>
            <person name="Lipzen A."/>
            <person name="Sullivan W."/>
            <person name="Andreopoulos W.B."/>
            <person name="Clum A."/>
            <person name="Lindquist E."/>
            <person name="Daum C."/>
            <person name="Ramamoorthy G.K."/>
            <person name="Gryganskyi A."/>
            <person name="Culley D."/>
            <person name="Magnuson J.K."/>
            <person name="James T.Y."/>
            <person name="O'Malley M.A."/>
            <person name="Stajich J.E."/>
            <person name="Spatafora J.W."/>
            <person name="Visel A."/>
            <person name="Grigoriev I.V."/>
        </authorList>
    </citation>
    <scope>NUCLEOTIDE SEQUENCE [LARGE SCALE GENOMIC DNA]</scope>
    <source>
        <strain evidence="3 4">68-887.2</strain>
    </source>
</reference>
<evidence type="ECO:0000256" key="1">
    <source>
        <dbReference type="SAM" id="MobiDB-lite"/>
    </source>
</evidence>
<dbReference type="AlphaFoldDB" id="A0A1Y2AT57"/>
<dbReference type="STRING" id="71784.A0A1Y2AT57"/>
<sequence>MRITPSLLVLPLALAHSGPHRRHRARTNLIRAGAAYSNQTIEEIDAASSSAAAYSASLASFSASASPSAATASSVAAVTDSVTSISPTASSAVSSAAPSTDSDWSSVATTSSAAPISSAAPSSTVDDAQTQSWTNAATSPATTSTVASTTLAVVDTSPTTISVSSPLSQSTVVVLGSSVQLVTTISKTASSSVSASAAAAKSSSSSSGLSKPTLIAIIVVCVLVGLAAAGFTAFRRWKLRPSGRFDEKMKPIDFSPYNDGLNDDFLEKTLQRTTSNSSAQMQRQQFVSELEVPGVPEHDFTAGAINAAGHGAYAQDTYHQDPFAHAEQYDYDASYYHQADPHAYPPAAHLNDYPTQDESIIDGYADLQRGNSVGSGSGHGHHTMAYPSENAFPDPSNYLGRPTGGADGPYAQAAQYRGY</sequence>
<keyword evidence="4" id="KW-1185">Reference proteome</keyword>
<proteinExistence type="predicted"/>
<feature type="transmembrane region" description="Helical" evidence="2">
    <location>
        <begin position="214"/>
        <end position="234"/>
    </location>
</feature>
<comment type="caution">
    <text evidence="3">The sequence shown here is derived from an EMBL/GenBank/DDBJ whole genome shotgun (WGS) entry which is preliminary data.</text>
</comment>
<keyword evidence="2" id="KW-0472">Membrane</keyword>
<gene>
    <name evidence="3" type="ORF">BCR39DRAFT_543659</name>
</gene>
<accession>A0A1Y2AT57</accession>
<dbReference type="Proteomes" id="UP000193986">
    <property type="component" value="Unassembled WGS sequence"/>
</dbReference>
<evidence type="ECO:0000313" key="4">
    <source>
        <dbReference type="Proteomes" id="UP000193986"/>
    </source>
</evidence>
<dbReference type="EMBL" id="MCFC01000055">
    <property type="protein sequence ID" value="ORY25654.1"/>
    <property type="molecule type" value="Genomic_DNA"/>
</dbReference>